<reference evidence="6 7" key="1">
    <citation type="submission" date="2017-04" db="EMBL/GenBank/DDBJ databases">
        <authorList>
            <person name="Afonso C.L."/>
            <person name="Miller P.J."/>
            <person name="Scott M.A."/>
            <person name="Spackman E."/>
            <person name="Goraichik I."/>
            <person name="Dimitrov K.M."/>
            <person name="Suarez D.L."/>
            <person name="Swayne D.E."/>
        </authorList>
    </citation>
    <scope>NUCLEOTIDE SEQUENCE [LARGE SCALE GENOMIC DNA]</scope>
    <source>
        <strain evidence="6 7">CGMCC 1.10972</strain>
    </source>
</reference>
<dbReference type="Pfam" id="PF07869">
    <property type="entry name" value="DUF1656"/>
    <property type="match status" value="1"/>
</dbReference>
<sequence length="67" mass="7545">MHQEVAILGLYIPALFFCAIAASVLWFVIDGVMLRLAAWDLFFHPPLARLALYFILFSLVAAFAPDF</sequence>
<evidence type="ECO:0000256" key="2">
    <source>
        <dbReference type="ARBA" id="ARBA00022692"/>
    </source>
</evidence>
<proteinExistence type="predicted"/>
<dbReference type="AlphaFoldDB" id="A0A1W2EB39"/>
<keyword evidence="1" id="KW-1003">Cell membrane</keyword>
<evidence type="ECO:0000256" key="4">
    <source>
        <dbReference type="ARBA" id="ARBA00023136"/>
    </source>
</evidence>
<protein>
    <recommendedName>
        <fullName evidence="8">DUF1656 domain-containing protein</fullName>
    </recommendedName>
</protein>
<dbReference type="STRING" id="937218.SAMN06297251_12331"/>
<dbReference type="RefSeq" id="WP_084412091.1">
    <property type="nucleotide sequence ID" value="NZ_FWXR01000023.1"/>
</dbReference>
<feature type="transmembrane region" description="Helical" evidence="5">
    <location>
        <begin position="41"/>
        <end position="64"/>
    </location>
</feature>
<accession>A0A1W2EB39</accession>
<dbReference type="OrthoDB" id="7021192at2"/>
<dbReference type="Proteomes" id="UP000192656">
    <property type="component" value="Unassembled WGS sequence"/>
</dbReference>
<gene>
    <name evidence="6" type="ORF">SAMN06297251_12331</name>
</gene>
<dbReference type="EMBL" id="FWXR01000023">
    <property type="protein sequence ID" value="SMD06807.1"/>
    <property type="molecule type" value="Genomic_DNA"/>
</dbReference>
<keyword evidence="7" id="KW-1185">Reference proteome</keyword>
<evidence type="ECO:0008006" key="8">
    <source>
        <dbReference type="Google" id="ProtNLM"/>
    </source>
</evidence>
<evidence type="ECO:0000256" key="5">
    <source>
        <dbReference type="SAM" id="Phobius"/>
    </source>
</evidence>
<keyword evidence="2 5" id="KW-0812">Transmembrane</keyword>
<evidence type="ECO:0000256" key="3">
    <source>
        <dbReference type="ARBA" id="ARBA00022989"/>
    </source>
</evidence>
<feature type="transmembrane region" description="Helical" evidence="5">
    <location>
        <begin position="6"/>
        <end position="29"/>
    </location>
</feature>
<dbReference type="InterPro" id="IPR012451">
    <property type="entry name" value="DUF1656"/>
</dbReference>
<keyword evidence="4 5" id="KW-0472">Membrane</keyword>
<keyword evidence="3 5" id="KW-1133">Transmembrane helix</keyword>
<evidence type="ECO:0000313" key="7">
    <source>
        <dbReference type="Proteomes" id="UP000192656"/>
    </source>
</evidence>
<evidence type="ECO:0000313" key="6">
    <source>
        <dbReference type="EMBL" id="SMD06807.1"/>
    </source>
</evidence>
<evidence type="ECO:0000256" key="1">
    <source>
        <dbReference type="ARBA" id="ARBA00022475"/>
    </source>
</evidence>
<name>A0A1W2EB39_9HYPH</name>
<organism evidence="6 7">
    <name type="scientific">Fulvimarina manganoxydans</name>
    <dbReference type="NCBI Taxonomy" id="937218"/>
    <lineage>
        <taxon>Bacteria</taxon>
        <taxon>Pseudomonadati</taxon>
        <taxon>Pseudomonadota</taxon>
        <taxon>Alphaproteobacteria</taxon>
        <taxon>Hyphomicrobiales</taxon>
        <taxon>Aurantimonadaceae</taxon>
        <taxon>Fulvimarina</taxon>
    </lineage>
</organism>